<dbReference type="EMBL" id="QVIG01000001">
    <property type="protein sequence ID" value="RGD61982.1"/>
    <property type="molecule type" value="Genomic_DNA"/>
</dbReference>
<proteinExistence type="predicted"/>
<reference evidence="1 2" key="1">
    <citation type="submission" date="2018-08" db="EMBL/GenBank/DDBJ databases">
        <title>Diversity &amp; Physiological Properties of Lignin-Decomposing Actinobacteria from Soil.</title>
        <authorList>
            <person name="Roh S.G."/>
            <person name="Kim S.B."/>
        </authorList>
    </citation>
    <scope>NUCLEOTIDE SEQUENCE [LARGE SCALE GENOMIC DNA]</scope>
    <source>
        <strain evidence="1 2">MMS17-GH009</strain>
    </source>
</reference>
<protein>
    <submittedName>
        <fullName evidence="1">Uncharacterized protein</fullName>
    </submittedName>
</protein>
<accession>A0A373A2T3</accession>
<keyword evidence="2" id="KW-1185">Reference proteome</keyword>
<dbReference type="Proteomes" id="UP000263377">
    <property type="component" value="Unassembled WGS sequence"/>
</dbReference>
<dbReference type="AlphaFoldDB" id="A0A373A2T3"/>
<organism evidence="1 2">
    <name type="scientific">Kitasatospora xanthocidica</name>
    <dbReference type="NCBI Taxonomy" id="83382"/>
    <lineage>
        <taxon>Bacteria</taxon>
        <taxon>Bacillati</taxon>
        <taxon>Actinomycetota</taxon>
        <taxon>Actinomycetes</taxon>
        <taxon>Kitasatosporales</taxon>
        <taxon>Streptomycetaceae</taxon>
        <taxon>Kitasatospora</taxon>
    </lineage>
</organism>
<name>A0A373A2T3_9ACTN</name>
<evidence type="ECO:0000313" key="1">
    <source>
        <dbReference type="EMBL" id="RGD61982.1"/>
    </source>
</evidence>
<evidence type="ECO:0000313" key="2">
    <source>
        <dbReference type="Proteomes" id="UP000263377"/>
    </source>
</evidence>
<comment type="caution">
    <text evidence="1">The sequence shown here is derived from an EMBL/GenBank/DDBJ whole genome shotgun (WGS) entry which is preliminary data.</text>
</comment>
<gene>
    <name evidence="1" type="ORF">DR950_33380</name>
</gene>
<sequence length="75" mass="8406">MILSSSITLLYKWLVKDDEEGTEPWVRLLRREQTARNIHDSLRASGITVSLAAVLDWCNLPVETHDGDSSQLPSA</sequence>